<feature type="domain" description="Programmed cell death protein 2 C-terminal" evidence="2">
    <location>
        <begin position="313"/>
        <end position="452"/>
    </location>
</feature>
<dbReference type="EMBL" id="LT594507">
    <property type="protein sequence ID" value="SBT75497.1"/>
    <property type="molecule type" value="Genomic_DNA"/>
</dbReference>
<dbReference type="PANTHER" id="PTHR12298">
    <property type="entry name" value="PCDC2 PROGRAMMED CELL DEATH PROTEIN 2 -RELATED"/>
    <property type="match status" value="1"/>
</dbReference>
<evidence type="ECO:0000259" key="2">
    <source>
        <dbReference type="Pfam" id="PF04194"/>
    </source>
</evidence>
<feature type="compositionally biased region" description="Low complexity" evidence="1">
    <location>
        <begin position="129"/>
        <end position="150"/>
    </location>
</feature>
<dbReference type="InterPro" id="IPR007320">
    <property type="entry name" value="PDCD2_C"/>
</dbReference>
<gene>
    <name evidence="3" type="primary">PowCR01_030015800</name>
    <name evidence="3" type="ORF">POWCR01_030015800</name>
</gene>
<dbReference type="Pfam" id="PF04194">
    <property type="entry name" value="PDCD2_C"/>
    <property type="match status" value="1"/>
</dbReference>
<sequence>MANTLLGYVRGRRKRSELQEKEKINKKFISKIGGRPFWLDRINLPHEQNFYCLVCSNLMTFLLQLYAPIENVSNCFHRCVYVFLCMHCGDQVKCFRTQLPRNNPFYNYYLAEDNCAGGGSDASSVSCSSRSSRSSRSSHSSRSAANSSYRVDGSELGEMGDPLAADYATLTKEDKKIFHKKLEYFFCCSVCGIPCVNKRKKHRVCKLKKHVVFNEDKIYISEEDDDESSSIDTGSSLDRDDASIAKRESHDCAVGSDHVGGTIGAVARDDCVVGTIGAVARDDCVGVEDELDCSEMKAMEHIQKEVLSKRKIDAVYLNYLKKLSKFPNQIIRYSYNGTALYTTSERFNKNRNNLYDGQCQYKKVFSRDDIPYCHICKKKKVFEFQVLSTVINYIKVKKNISIKNNISMNLYFTNIDVYTCENNCDMYDINNDEKCNRGTGTSRYIQEYACVQVEN</sequence>
<dbReference type="OrthoDB" id="443682at2759"/>
<evidence type="ECO:0000256" key="1">
    <source>
        <dbReference type="SAM" id="MobiDB-lite"/>
    </source>
</evidence>
<dbReference type="AlphaFoldDB" id="A0A1C3KNE5"/>
<dbReference type="PANTHER" id="PTHR12298:SF4">
    <property type="entry name" value="PROGRAMMED CELL DEATH PROTEIN 2"/>
    <property type="match status" value="1"/>
</dbReference>
<evidence type="ECO:0000313" key="3">
    <source>
        <dbReference type="EMBL" id="SBT75497.1"/>
    </source>
</evidence>
<name>A0A1C3KNE5_PLAOA</name>
<feature type="region of interest" description="Disordered" evidence="1">
    <location>
        <begin position="129"/>
        <end position="153"/>
    </location>
</feature>
<dbReference type="VEuPathDB" id="PlasmoDB:POWCR01_030015800"/>
<dbReference type="VEuPathDB" id="PlasmoDB:PocGH01_03020100"/>
<accession>A0A1C3KNE5</accession>
<dbReference type="GO" id="GO:0005737">
    <property type="term" value="C:cytoplasm"/>
    <property type="evidence" value="ECO:0007669"/>
    <property type="project" value="InterPro"/>
</dbReference>
<reference evidence="3 4" key="1">
    <citation type="submission" date="2016-06" db="EMBL/GenBank/DDBJ databases">
        <authorList>
            <consortium name="Pathogen Informatics"/>
        </authorList>
    </citation>
    <scope>NUCLEOTIDE SEQUENCE [LARGE SCALE GENOMIC DNA]</scope>
    <source>
        <strain evidence="3">PowCR01</strain>
    </source>
</reference>
<protein>
    <recommendedName>
        <fullName evidence="2">Programmed cell death protein 2 C-terminal domain-containing protein</fullName>
    </recommendedName>
</protein>
<dbReference type="Proteomes" id="UP000243200">
    <property type="component" value="Chromosome 3"/>
</dbReference>
<evidence type="ECO:0000313" key="4">
    <source>
        <dbReference type="Proteomes" id="UP000243200"/>
    </source>
</evidence>
<organism evidence="3 4">
    <name type="scientific">Plasmodium ovale</name>
    <name type="common">malaria parasite P. ovale</name>
    <dbReference type="NCBI Taxonomy" id="36330"/>
    <lineage>
        <taxon>Eukaryota</taxon>
        <taxon>Sar</taxon>
        <taxon>Alveolata</taxon>
        <taxon>Apicomplexa</taxon>
        <taxon>Aconoidasida</taxon>
        <taxon>Haemosporida</taxon>
        <taxon>Plasmodiidae</taxon>
        <taxon>Plasmodium</taxon>
        <taxon>Plasmodium (Plasmodium)</taxon>
    </lineage>
</organism>
<proteinExistence type="predicted"/>